<dbReference type="Proteomes" id="UP001154265">
    <property type="component" value="Unassembled WGS sequence"/>
</dbReference>
<dbReference type="Pfam" id="PF13646">
    <property type="entry name" value="HEAT_2"/>
    <property type="match status" value="1"/>
</dbReference>
<comment type="caution">
    <text evidence="4">The sequence shown here is derived from an EMBL/GenBank/DDBJ whole genome shotgun (WGS) entry which is preliminary data.</text>
</comment>
<dbReference type="PANTHER" id="PTHR12697:SF39">
    <property type="entry name" value="SLR1687 PROTEIN"/>
    <property type="match status" value="1"/>
</dbReference>
<dbReference type="Gene3D" id="1.25.10.10">
    <property type="entry name" value="Leucine-rich Repeat Variant"/>
    <property type="match status" value="1"/>
</dbReference>
<dbReference type="EMBL" id="JAKKUT010000002">
    <property type="protein sequence ID" value="MDG2991231.1"/>
    <property type="molecule type" value="Genomic_DNA"/>
</dbReference>
<dbReference type="InterPro" id="IPR011989">
    <property type="entry name" value="ARM-like"/>
</dbReference>
<accession>A0ABT6F082</accession>
<organism evidence="4 5">
    <name type="scientific">Candidatus Synechococcus calcipolaris G9</name>
    <dbReference type="NCBI Taxonomy" id="1497997"/>
    <lineage>
        <taxon>Bacteria</taxon>
        <taxon>Bacillati</taxon>
        <taxon>Cyanobacteriota</taxon>
        <taxon>Cyanophyceae</taxon>
        <taxon>Synechococcales</taxon>
        <taxon>Synechococcaceae</taxon>
        <taxon>Synechococcus</taxon>
    </lineage>
</organism>
<dbReference type="SMART" id="SM00567">
    <property type="entry name" value="EZ_HEAT"/>
    <property type="match status" value="4"/>
</dbReference>
<name>A0ABT6F082_9SYNE</name>
<dbReference type="SUPFAM" id="SSF48371">
    <property type="entry name" value="ARM repeat"/>
    <property type="match status" value="1"/>
</dbReference>
<keyword evidence="3" id="KW-0605">Phycobilisome</keyword>
<keyword evidence="5" id="KW-1185">Reference proteome</keyword>
<gene>
    <name evidence="4" type="ORF">L3556_09855</name>
</gene>
<dbReference type="PANTHER" id="PTHR12697">
    <property type="entry name" value="PBS LYASE HEAT-LIKE PROTEIN"/>
    <property type="match status" value="1"/>
</dbReference>
<comment type="similarity">
    <text evidence="1">Belongs to the CpcE/RpcE/PecE family.</text>
</comment>
<evidence type="ECO:0000313" key="4">
    <source>
        <dbReference type="EMBL" id="MDG2991231.1"/>
    </source>
</evidence>
<sequence length="221" mass="24070">MTAEFVQRALASEDLGDRLDGINQLRQLPPEVAFELIQPAVNDSHPRIRYGAVSQLANLGRCNPTLAGELLRDRLFNDDEVDVRSAAADAMAALQLTNSLADLQSVYEDTSDWLLQFSIIAALGALGDRAALPLLYEALSSDQELVKLAAIGSLGELGCHESLDRLGDYINYPDWQIRHRLAIALGQIGGDRARSLLEQMIQDRSETVVDAAQNSLKTTAA</sequence>
<keyword evidence="2" id="KW-0042">Antenna complex</keyword>
<evidence type="ECO:0000256" key="1">
    <source>
        <dbReference type="ARBA" id="ARBA00009299"/>
    </source>
</evidence>
<evidence type="ECO:0000256" key="2">
    <source>
        <dbReference type="ARBA" id="ARBA00022549"/>
    </source>
</evidence>
<evidence type="ECO:0000313" key="5">
    <source>
        <dbReference type="Proteomes" id="UP001154265"/>
    </source>
</evidence>
<dbReference type="InterPro" id="IPR004155">
    <property type="entry name" value="PBS_lyase_HEAT"/>
</dbReference>
<reference evidence="4" key="1">
    <citation type="journal article" date="2022" name="Genome Biol. Evol.">
        <title>A New Gene Family Diagnostic for Intracellular Biomineralization of Amorphous Ca Carbonates by Cyanobacteria.</title>
        <authorList>
            <person name="Benzerara K."/>
            <person name="Duprat E."/>
            <person name="Bitard-Feildel T."/>
            <person name="Caumes G."/>
            <person name="Cassier-Chauvat C."/>
            <person name="Chauvat F."/>
            <person name="Dezi M."/>
            <person name="Diop S.I."/>
            <person name="Gaschignard G."/>
            <person name="Gorgen S."/>
            <person name="Gugger M."/>
            <person name="Lopez-Garcia P."/>
            <person name="Millet M."/>
            <person name="Skouri-Panet F."/>
            <person name="Moreira D."/>
            <person name="Callebaut I."/>
        </authorList>
    </citation>
    <scope>NUCLEOTIDE SEQUENCE</scope>
    <source>
        <strain evidence="4">G9</strain>
    </source>
</reference>
<protein>
    <submittedName>
        <fullName evidence="4">HEAT repeat domain-containing protein</fullName>
    </submittedName>
</protein>
<proteinExistence type="inferred from homology"/>
<reference evidence="4" key="2">
    <citation type="submission" date="2022-01" db="EMBL/GenBank/DDBJ databases">
        <authorList>
            <person name="Zivanovic Y."/>
            <person name="Moreira D."/>
            <person name="Lopez-Garcia P."/>
        </authorList>
    </citation>
    <scope>NUCLEOTIDE SEQUENCE</scope>
    <source>
        <strain evidence="4">G9</strain>
    </source>
</reference>
<dbReference type="InterPro" id="IPR016024">
    <property type="entry name" value="ARM-type_fold"/>
</dbReference>
<evidence type="ECO:0000256" key="3">
    <source>
        <dbReference type="ARBA" id="ARBA00022738"/>
    </source>
</evidence>
<dbReference type="RefSeq" id="WP_277867106.1">
    <property type="nucleotide sequence ID" value="NZ_JAKKUT010000002.1"/>
</dbReference>